<name>A0A183AFG6_9TREM</name>
<organism evidence="15">
    <name type="scientific">Echinostoma caproni</name>
    <dbReference type="NCBI Taxonomy" id="27848"/>
    <lineage>
        <taxon>Eukaryota</taxon>
        <taxon>Metazoa</taxon>
        <taxon>Spiralia</taxon>
        <taxon>Lophotrochozoa</taxon>
        <taxon>Platyhelminthes</taxon>
        <taxon>Trematoda</taxon>
        <taxon>Digenea</taxon>
        <taxon>Plagiorchiida</taxon>
        <taxon>Echinostomata</taxon>
        <taxon>Echinostomatoidea</taxon>
        <taxon>Echinostomatidae</taxon>
        <taxon>Echinostoma</taxon>
    </lineage>
</organism>
<dbReference type="InterPro" id="IPR027640">
    <property type="entry name" value="Kinesin-like_fam"/>
</dbReference>
<evidence type="ECO:0000256" key="1">
    <source>
        <dbReference type="ARBA" id="ARBA00004245"/>
    </source>
</evidence>
<feature type="coiled-coil region" evidence="11">
    <location>
        <begin position="569"/>
        <end position="631"/>
    </location>
</feature>
<dbReference type="PROSITE" id="PS50067">
    <property type="entry name" value="KINESIN_MOTOR_2"/>
    <property type="match status" value="1"/>
</dbReference>
<dbReference type="AlphaFoldDB" id="A0A183AFG6"/>
<dbReference type="Proteomes" id="UP000272942">
    <property type="component" value="Unassembled WGS sequence"/>
</dbReference>
<dbReference type="PANTHER" id="PTHR47968">
    <property type="entry name" value="CENTROMERE PROTEIN E"/>
    <property type="match status" value="1"/>
</dbReference>
<comment type="caution">
    <text evidence="9">Lacks conserved residue(s) required for the propagation of feature annotation.</text>
</comment>
<keyword evidence="14" id="KW-1185">Reference proteome</keyword>
<dbReference type="Pfam" id="PF00225">
    <property type="entry name" value="Kinesin"/>
    <property type="match status" value="1"/>
</dbReference>
<dbReference type="InterPro" id="IPR001752">
    <property type="entry name" value="Kinesin_motor_dom"/>
</dbReference>
<keyword evidence="8" id="KW-0206">Cytoskeleton</keyword>
<dbReference type="InterPro" id="IPR059182">
    <property type="entry name" value="Khc_C"/>
</dbReference>
<keyword evidence="5 10" id="KW-0067">ATP-binding</keyword>
<dbReference type="WBParaSite" id="ECPE_0000571401-mRNA-1">
    <property type="protein sequence ID" value="ECPE_0000571401-mRNA-1"/>
    <property type="gene ID" value="ECPE_0000571401"/>
</dbReference>
<dbReference type="GO" id="GO:0008017">
    <property type="term" value="F:microtubule binding"/>
    <property type="evidence" value="ECO:0007669"/>
    <property type="project" value="InterPro"/>
</dbReference>
<dbReference type="InterPro" id="IPR019821">
    <property type="entry name" value="Kinesin_motor_CS"/>
</dbReference>
<dbReference type="PROSITE" id="PS00411">
    <property type="entry name" value="KINESIN_MOTOR_1"/>
    <property type="match status" value="1"/>
</dbReference>
<sequence>MNEHSSRSHSVFRICIQQNNRETGKQLMGSLYLVDLAGSEKVSKSGAEGSTLDEAKNINKSLSTLGNVINALVEGNTHIPYRDSKLTRILQQSLGGNSKTTIIIAASPSTLNETETKSTMVFGVRAKTIKNQITPNAQLTAEEWRRLYERETDRTKQLFNALAGLDGEVKRWRGGEKPAKENWYTEERYAPLLRELSDNSEALGGILSAEDIEMSDEERFLELFRLLDEKDDEINKQCQIVTKLEHQIAQTREDYNKVQRDNEKLQTLLEKAQHEADISRSEIKDVLQALEELAVTYDEKSAESKALGKELEDLNGRLADLQEKVEYHETEAADVKERTTAMRNKLHELIYNLNVQIAEVGSTVSKMFALKALLAESERQRTEREKQIAALETELASTSQELLQVGTKRQLCVELKNMTDMDDQLIARVQSTIERNAVHLQDQISKARGDTERAITTSNKLREENIILKLQLERFVNETDLLRRRLDTNEGNRSDGPPVSACREQAKSEIKAMEDTVLHELQVLNSLRRVFITDLKNRIRKNANNPTTFLEDEPLEAQAIGTALQRERIAFLRNSLDNLTRVHKQLVRDNADLRCDIPKLEKRVKASVERIRDLELALRETKEQMIRDKRRYHYEIERIKEVNWVRGNPRLRTNIDEKMPSSWSTKDEREIENKYKIKLVKVFTLMGLNLSMPKLEMNTLSLLSLHSGQQ</sequence>
<dbReference type="CDD" id="cd23649">
    <property type="entry name" value="Khc_CBD_cc"/>
    <property type="match status" value="1"/>
</dbReference>
<evidence type="ECO:0000256" key="9">
    <source>
        <dbReference type="PROSITE-ProRule" id="PRU00283"/>
    </source>
</evidence>
<dbReference type="PRINTS" id="PR00380">
    <property type="entry name" value="KINESINHEAVY"/>
</dbReference>
<evidence type="ECO:0000256" key="11">
    <source>
        <dbReference type="SAM" id="Coils"/>
    </source>
</evidence>
<proteinExistence type="inferred from homology"/>
<evidence type="ECO:0000313" key="14">
    <source>
        <dbReference type="Proteomes" id="UP000272942"/>
    </source>
</evidence>
<comment type="similarity">
    <text evidence="9 10">Belongs to the TRAFAC class myosin-kinesin ATPase superfamily. Kinesin family.</text>
</comment>
<evidence type="ECO:0000256" key="8">
    <source>
        <dbReference type="ARBA" id="ARBA00023212"/>
    </source>
</evidence>
<dbReference type="SUPFAM" id="SSF52540">
    <property type="entry name" value="P-loop containing nucleoside triphosphate hydrolases"/>
    <property type="match status" value="1"/>
</dbReference>
<keyword evidence="3 10" id="KW-0493">Microtubule</keyword>
<evidence type="ECO:0000256" key="3">
    <source>
        <dbReference type="ARBA" id="ARBA00022701"/>
    </source>
</evidence>
<dbReference type="GO" id="GO:0005524">
    <property type="term" value="F:ATP binding"/>
    <property type="evidence" value="ECO:0007669"/>
    <property type="project" value="UniProtKB-KW"/>
</dbReference>
<dbReference type="InterPro" id="IPR036961">
    <property type="entry name" value="Kinesin_motor_dom_sf"/>
</dbReference>
<keyword evidence="4 10" id="KW-0547">Nucleotide-binding</keyword>
<keyword evidence="6 11" id="KW-0175">Coiled coil</keyword>
<protein>
    <recommendedName>
        <fullName evidence="10">Kinesin-like protein</fullName>
    </recommendedName>
</protein>
<keyword evidence="2" id="KW-0963">Cytoplasm</keyword>
<evidence type="ECO:0000259" key="12">
    <source>
        <dbReference type="PROSITE" id="PS50067"/>
    </source>
</evidence>
<dbReference type="GO" id="GO:0005874">
    <property type="term" value="C:microtubule"/>
    <property type="evidence" value="ECO:0007669"/>
    <property type="project" value="UniProtKB-KW"/>
</dbReference>
<dbReference type="EMBL" id="UZAN01042581">
    <property type="protein sequence ID" value="VDP76312.1"/>
    <property type="molecule type" value="Genomic_DNA"/>
</dbReference>
<dbReference type="OrthoDB" id="3176171at2759"/>
<evidence type="ECO:0000256" key="10">
    <source>
        <dbReference type="RuleBase" id="RU000394"/>
    </source>
</evidence>
<evidence type="ECO:0000256" key="5">
    <source>
        <dbReference type="ARBA" id="ARBA00022840"/>
    </source>
</evidence>
<feature type="coiled-coil region" evidence="11">
    <location>
        <begin position="374"/>
        <end position="401"/>
    </location>
</feature>
<evidence type="ECO:0000313" key="15">
    <source>
        <dbReference type="WBParaSite" id="ECPE_0000571401-mRNA-1"/>
    </source>
</evidence>
<gene>
    <name evidence="13" type="ORF">ECPE_LOCUS5701</name>
</gene>
<reference evidence="15" key="1">
    <citation type="submission" date="2016-06" db="UniProtKB">
        <authorList>
            <consortium name="WormBaseParasite"/>
        </authorList>
    </citation>
    <scope>IDENTIFICATION</scope>
</reference>
<dbReference type="InterPro" id="IPR027417">
    <property type="entry name" value="P-loop_NTPase"/>
</dbReference>
<keyword evidence="7 10" id="KW-0505">Motor protein</keyword>
<accession>A0A183AFG6</accession>
<dbReference type="GO" id="GO:0003777">
    <property type="term" value="F:microtubule motor activity"/>
    <property type="evidence" value="ECO:0007669"/>
    <property type="project" value="InterPro"/>
</dbReference>
<comment type="subcellular location">
    <subcellularLocation>
        <location evidence="1">Cytoplasm</location>
        <location evidence="1">Cytoskeleton</location>
    </subcellularLocation>
</comment>
<evidence type="ECO:0000256" key="4">
    <source>
        <dbReference type="ARBA" id="ARBA00022741"/>
    </source>
</evidence>
<dbReference type="Gene3D" id="3.40.850.10">
    <property type="entry name" value="Kinesin motor domain"/>
    <property type="match status" value="1"/>
</dbReference>
<evidence type="ECO:0000313" key="13">
    <source>
        <dbReference type="EMBL" id="VDP76312.1"/>
    </source>
</evidence>
<evidence type="ECO:0000256" key="2">
    <source>
        <dbReference type="ARBA" id="ARBA00022490"/>
    </source>
</evidence>
<feature type="coiled-coil region" evidence="11">
    <location>
        <begin position="241"/>
        <end position="338"/>
    </location>
</feature>
<dbReference type="GO" id="GO:0007018">
    <property type="term" value="P:microtubule-based movement"/>
    <property type="evidence" value="ECO:0007669"/>
    <property type="project" value="InterPro"/>
</dbReference>
<feature type="domain" description="Kinesin motor" evidence="12">
    <location>
        <begin position="1"/>
        <end position="129"/>
    </location>
</feature>
<evidence type="ECO:0000256" key="6">
    <source>
        <dbReference type="ARBA" id="ARBA00023054"/>
    </source>
</evidence>
<evidence type="ECO:0000256" key="7">
    <source>
        <dbReference type="ARBA" id="ARBA00023175"/>
    </source>
</evidence>
<dbReference type="PANTHER" id="PTHR47968:SF75">
    <property type="entry name" value="CENTROMERE-ASSOCIATED PROTEIN E"/>
    <property type="match status" value="1"/>
</dbReference>
<dbReference type="SMART" id="SM00129">
    <property type="entry name" value="KISc"/>
    <property type="match status" value="1"/>
</dbReference>
<reference evidence="13 14" key="2">
    <citation type="submission" date="2018-11" db="EMBL/GenBank/DDBJ databases">
        <authorList>
            <consortium name="Pathogen Informatics"/>
        </authorList>
    </citation>
    <scope>NUCLEOTIDE SEQUENCE [LARGE SCALE GENOMIC DNA]</scope>
    <source>
        <strain evidence="13 14">Egypt</strain>
    </source>
</reference>